<keyword evidence="3" id="KW-1185">Reference proteome</keyword>
<feature type="region of interest" description="Disordered" evidence="1">
    <location>
        <begin position="8"/>
        <end position="36"/>
    </location>
</feature>
<sequence length="154" mass="17117">MSLDIFYDNLQRPPDLNTSHSGSTSSASPSSLTETADDDFSLDQYLEDHHDLNHPLFLDPKLETIDSNDSYPAIQGHNFVTSPPISPHQALFGQFTKQPEVPFSAPPTPRRSLNAYMHSDEMLNRKLTDQVQPVPTSLNEQKGGLWKGVSNLLA</sequence>
<proteinExistence type="predicted"/>
<gene>
    <name evidence="2" type="ORF">BZG36_05269</name>
</gene>
<evidence type="ECO:0000256" key="1">
    <source>
        <dbReference type="SAM" id="MobiDB-lite"/>
    </source>
</evidence>
<evidence type="ECO:0000313" key="2">
    <source>
        <dbReference type="EMBL" id="OZJ01701.1"/>
    </source>
</evidence>
<protein>
    <submittedName>
        <fullName evidence="2">Uncharacterized protein</fullName>
    </submittedName>
</protein>
<feature type="non-terminal residue" evidence="2">
    <location>
        <position position="154"/>
    </location>
</feature>
<accession>A0A261XTL7</accession>
<dbReference type="Proteomes" id="UP000242875">
    <property type="component" value="Unassembled WGS sequence"/>
</dbReference>
<feature type="compositionally biased region" description="Low complexity" evidence="1">
    <location>
        <begin position="18"/>
        <end position="34"/>
    </location>
</feature>
<reference evidence="2 3" key="1">
    <citation type="journal article" date="2017" name="Mycologia">
        <title>Bifiguratus adelaidae, gen. et sp. nov., a new member of Mucoromycotina in endophytic and soil-dwelling habitats.</title>
        <authorList>
            <person name="Torres-Cruz T.J."/>
            <person name="Billingsley Tobias T.L."/>
            <person name="Almatruk M."/>
            <person name="Hesse C."/>
            <person name="Kuske C.R."/>
            <person name="Desiro A."/>
            <person name="Benucci G.M."/>
            <person name="Bonito G."/>
            <person name="Stajich J.E."/>
            <person name="Dunlap C."/>
            <person name="Arnold A.E."/>
            <person name="Porras-Alfaro A."/>
        </authorList>
    </citation>
    <scope>NUCLEOTIDE SEQUENCE [LARGE SCALE GENOMIC DNA]</scope>
    <source>
        <strain evidence="2 3">AZ0501</strain>
    </source>
</reference>
<evidence type="ECO:0000313" key="3">
    <source>
        <dbReference type="Proteomes" id="UP000242875"/>
    </source>
</evidence>
<dbReference type="EMBL" id="MVBO01000259">
    <property type="protein sequence ID" value="OZJ01701.1"/>
    <property type="molecule type" value="Genomic_DNA"/>
</dbReference>
<dbReference type="AlphaFoldDB" id="A0A261XTL7"/>
<organism evidence="2 3">
    <name type="scientific">Bifiguratus adelaidae</name>
    <dbReference type="NCBI Taxonomy" id="1938954"/>
    <lineage>
        <taxon>Eukaryota</taxon>
        <taxon>Fungi</taxon>
        <taxon>Fungi incertae sedis</taxon>
        <taxon>Mucoromycota</taxon>
        <taxon>Mucoromycotina</taxon>
        <taxon>Endogonomycetes</taxon>
        <taxon>Endogonales</taxon>
        <taxon>Endogonales incertae sedis</taxon>
        <taxon>Bifiguratus</taxon>
    </lineage>
</organism>
<name>A0A261XTL7_9FUNG</name>
<comment type="caution">
    <text evidence="2">The sequence shown here is derived from an EMBL/GenBank/DDBJ whole genome shotgun (WGS) entry which is preliminary data.</text>
</comment>